<dbReference type="Proteomes" id="UP001195769">
    <property type="component" value="Unassembled WGS sequence"/>
</dbReference>
<evidence type="ECO:0000256" key="1">
    <source>
        <dbReference type="SAM" id="MobiDB-lite"/>
    </source>
</evidence>
<name>A0AAD4ECC4_9AGAM</name>
<feature type="compositionally biased region" description="Polar residues" evidence="1">
    <location>
        <begin position="1"/>
        <end position="12"/>
    </location>
</feature>
<evidence type="ECO:0000259" key="2">
    <source>
        <dbReference type="Pfam" id="PF01926"/>
    </source>
</evidence>
<evidence type="ECO:0000313" key="3">
    <source>
        <dbReference type="EMBL" id="KAG1902389.1"/>
    </source>
</evidence>
<dbReference type="CDD" id="cd00882">
    <property type="entry name" value="Ras_like_GTPase"/>
    <property type="match status" value="1"/>
</dbReference>
<comment type="caution">
    <text evidence="3">The sequence shown here is derived from an EMBL/GenBank/DDBJ whole genome shotgun (WGS) entry which is preliminary data.</text>
</comment>
<gene>
    <name evidence="3" type="ORF">F5891DRAFT_1186496</name>
</gene>
<feature type="domain" description="G" evidence="2">
    <location>
        <begin position="251"/>
        <end position="376"/>
    </location>
</feature>
<reference evidence="3" key="1">
    <citation type="journal article" date="2020" name="New Phytol.">
        <title>Comparative genomics reveals dynamic genome evolution in host specialist ectomycorrhizal fungi.</title>
        <authorList>
            <person name="Lofgren L.A."/>
            <person name="Nguyen N.H."/>
            <person name="Vilgalys R."/>
            <person name="Ruytinx J."/>
            <person name="Liao H.L."/>
            <person name="Branco S."/>
            <person name="Kuo A."/>
            <person name="LaButti K."/>
            <person name="Lipzen A."/>
            <person name="Andreopoulos W."/>
            <person name="Pangilinan J."/>
            <person name="Riley R."/>
            <person name="Hundley H."/>
            <person name="Na H."/>
            <person name="Barry K."/>
            <person name="Grigoriev I.V."/>
            <person name="Stajich J.E."/>
            <person name="Kennedy P.G."/>
        </authorList>
    </citation>
    <scope>NUCLEOTIDE SEQUENCE</scope>
    <source>
        <strain evidence="3">FC203</strain>
    </source>
</reference>
<dbReference type="PANTHER" id="PTHR42714">
    <property type="entry name" value="TRNA MODIFICATION GTPASE GTPBP3"/>
    <property type="match status" value="1"/>
</dbReference>
<accession>A0AAD4ECC4</accession>
<dbReference type="InterPro" id="IPR027417">
    <property type="entry name" value="P-loop_NTPase"/>
</dbReference>
<dbReference type="PANTHER" id="PTHR42714:SF2">
    <property type="entry name" value="TRNA MODIFICATION GTPASE GTPBP3, MITOCHONDRIAL"/>
    <property type="match status" value="1"/>
</dbReference>
<dbReference type="RefSeq" id="XP_041227964.1">
    <property type="nucleotide sequence ID" value="XM_041366701.1"/>
</dbReference>
<sequence>MSSPRTQPSSEPFISPQRHSIVDSGPTEVGELPHLTGAFNVVICGETGSGKSSLVNLIAKTNMAVTSCDAMGCTTTTSEYEVLILNGTLKVKFFDTVGLDEGPKGTVPDKDARKILEKLLRTLTEQGGIHLVMYCVRGEREIRTLRRNYELIRSQVKGKVPIVLVVTCLEFRQPEMEDWWRINERTISKLGMTFAGHACITTATMADPMFVQRRTQSYDAVCKLIEQCHPSNNHTGPSLLFRKTASNKHPNVAIFGQAMAGKSSVVNLIAGKKVAETSIDLNRCTLKWKEYPVEFDGGSYNIFDTVGLEESHLEIPQYLDAVENAYKLIQKLERQGGIDLLMFCMRAGRLTATLQSNYRLFHEFLCEKKVPIVMVITYLENEVGEMDKWWERNQDAFHHQEFHVDGHACITAIQGNCPERYEESRTTIRKFVKEFTADGQSRAWEGGDNLFVSLMQKLRGLVWGKSRSEKDDIAPRLIERCGLTPDVAKQLAHRIKDVRAT</sequence>
<dbReference type="PROSITE" id="PS00675">
    <property type="entry name" value="SIGMA54_INTERACT_1"/>
    <property type="match status" value="1"/>
</dbReference>
<dbReference type="SUPFAM" id="SSF52540">
    <property type="entry name" value="P-loop containing nucleoside triphosphate hydrolases"/>
    <property type="match status" value="2"/>
</dbReference>
<dbReference type="GO" id="GO:0005525">
    <property type="term" value="F:GTP binding"/>
    <property type="evidence" value="ECO:0007669"/>
    <property type="project" value="InterPro"/>
</dbReference>
<organism evidence="3 4">
    <name type="scientific">Suillus fuscotomentosus</name>
    <dbReference type="NCBI Taxonomy" id="1912939"/>
    <lineage>
        <taxon>Eukaryota</taxon>
        <taxon>Fungi</taxon>
        <taxon>Dikarya</taxon>
        <taxon>Basidiomycota</taxon>
        <taxon>Agaricomycotina</taxon>
        <taxon>Agaricomycetes</taxon>
        <taxon>Agaricomycetidae</taxon>
        <taxon>Boletales</taxon>
        <taxon>Suillineae</taxon>
        <taxon>Suillaceae</taxon>
        <taxon>Suillus</taxon>
    </lineage>
</organism>
<dbReference type="Pfam" id="PF01926">
    <property type="entry name" value="MMR_HSR1"/>
    <property type="match status" value="2"/>
</dbReference>
<dbReference type="GO" id="GO:0005737">
    <property type="term" value="C:cytoplasm"/>
    <property type="evidence" value="ECO:0007669"/>
    <property type="project" value="TreeGrafter"/>
</dbReference>
<feature type="region of interest" description="Disordered" evidence="1">
    <location>
        <begin position="1"/>
        <end position="27"/>
    </location>
</feature>
<dbReference type="InterPro" id="IPR025662">
    <property type="entry name" value="Sigma_54_int_dom_ATP-bd_1"/>
</dbReference>
<evidence type="ECO:0000313" key="4">
    <source>
        <dbReference type="Proteomes" id="UP001195769"/>
    </source>
</evidence>
<dbReference type="InterPro" id="IPR006073">
    <property type="entry name" value="GTP-bd"/>
</dbReference>
<proteinExistence type="predicted"/>
<dbReference type="GeneID" id="64660999"/>
<dbReference type="GO" id="GO:0030488">
    <property type="term" value="P:tRNA methylation"/>
    <property type="evidence" value="ECO:0007669"/>
    <property type="project" value="TreeGrafter"/>
</dbReference>
<dbReference type="EMBL" id="JABBWK010000017">
    <property type="protein sequence ID" value="KAG1902389.1"/>
    <property type="molecule type" value="Genomic_DNA"/>
</dbReference>
<feature type="domain" description="G" evidence="2">
    <location>
        <begin position="40"/>
        <end position="166"/>
    </location>
</feature>
<dbReference type="Gene3D" id="3.40.50.300">
    <property type="entry name" value="P-loop containing nucleotide triphosphate hydrolases"/>
    <property type="match status" value="2"/>
</dbReference>
<dbReference type="GO" id="GO:0002098">
    <property type="term" value="P:tRNA wobble uridine modification"/>
    <property type="evidence" value="ECO:0007669"/>
    <property type="project" value="TreeGrafter"/>
</dbReference>
<protein>
    <recommendedName>
        <fullName evidence="2">G domain-containing protein</fullName>
    </recommendedName>
</protein>
<keyword evidence="4" id="KW-1185">Reference proteome</keyword>
<dbReference type="AlphaFoldDB" id="A0AAD4ECC4"/>